<organism evidence="1">
    <name type="scientific">Manihot esculenta</name>
    <name type="common">Cassava</name>
    <name type="synonym">Jatropha manihot</name>
    <dbReference type="NCBI Taxonomy" id="3983"/>
    <lineage>
        <taxon>Eukaryota</taxon>
        <taxon>Viridiplantae</taxon>
        <taxon>Streptophyta</taxon>
        <taxon>Embryophyta</taxon>
        <taxon>Tracheophyta</taxon>
        <taxon>Spermatophyta</taxon>
        <taxon>Magnoliopsida</taxon>
        <taxon>eudicotyledons</taxon>
        <taxon>Gunneridae</taxon>
        <taxon>Pentapetalae</taxon>
        <taxon>rosids</taxon>
        <taxon>fabids</taxon>
        <taxon>Malpighiales</taxon>
        <taxon>Euphorbiaceae</taxon>
        <taxon>Crotonoideae</taxon>
        <taxon>Manihoteae</taxon>
        <taxon>Manihot</taxon>
    </lineage>
</organism>
<dbReference type="AlphaFoldDB" id="A0A2C9WBY3"/>
<dbReference type="EMBL" id="CM004388">
    <property type="protein sequence ID" value="OAY56293.1"/>
    <property type="molecule type" value="Genomic_DNA"/>
</dbReference>
<accession>A0A2C9WBY3</accession>
<name>A0A2C9WBY3_MANES</name>
<gene>
    <name evidence="1" type="ORF">MANES_02G004400</name>
</gene>
<reference evidence="1" key="1">
    <citation type="submission" date="2016-02" db="EMBL/GenBank/DDBJ databases">
        <title>WGS assembly of Manihot esculenta.</title>
        <authorList>
            <person name="Bredeson J.V."/>
            <person name="Prochnik S.E."/>
            <person name="Lyons J.B."/>
            <person name="Schmutz J."/>
            <person name="Grimwood J."/>
            <person name="Vrebalov J."/>
            <person name="Bart R.S."/>
            <person name="Amuge T."/>
            <person name="Ferguson M.E."/>
            <person name="Green R."/>
            <person name="Putnam N."/>
            <person name="Stites J."/>
            <person name="Rounsley S."/>
            <person name="Rokhsar D.S."/>
        </authorList>
    </citation>
    <scope>NUCLEOTIDE SEQUENCE [LARGE SCALE GENOMIC DNA]</scope>
    <source>
        <tissue evidence="1">Leaf</tissue>
    </source>
</reference>
<protein>
    <submittedName>
        <fullName evidence="1">Uncharacterized protein</fullName>
    </submittedName>
</protein>
<dbReference type="OMA" id="FMELEYP"/>
<sequence>MVENRFGMKMCKSILDRNLLMELRSRESQMSFFIFVYRFRFQSAFNSFSVACEAFSDQEQRHFYSSSPPISIKLELLS</sequence>
<evidence type="ECO:0000313" key="1">
    <source>
        <dbReference type="EMBL" id="OAY56293.1"/>
    </source>
</evidence>
<proteinExistence type="predicted"/>